<gene>
    <name evidence="3" type="ORF">DJ019_14060</name>
</gene>
<dbReference type="OrthoDB" id="9811006at2"/>
<accession>A0A328BGK4</accession>
<comment type="caution">
    <text evidence="3">The sequence shown here is derived from an EMBL/GenBank/DDBJ whole genome shotgun (WGS) entry which is preliminary data.</text>
</comment>
<organism evidence="3 4">
    <name type="scientific">Phenylobacterium kunshanense</name>
    <dbReference type="NCBI Taxonomy" id="1445034"/>
    <lineage>
        <taxon>Bacteria</taxon>
        <taxon>Pseudomonadati</taxon>
        <taxon>Pseudomonadota</taxon>
        <taxon>Alphaproteobacteria</taxon>
        <taxon>Caulobacterales</taxon>
        <taxon>Caulobacteraceae</taxon>
        <taxon>Phenylobacterium</taxon>
    </lineage>
</organism>
<dbReference type="PANTHER" id="PTHR34406:SF1">
    <property type="entry name" value="PROTEIN YCEI"/>
    <property type="match status" value="1"/>
</dbReference>
<dbReference type="PANTHER" id="PTHR34406">
    <property type="entry name" value="PROTEIN YCEI"/>
    <property type="match status" value="1"/>
</dbReference>
<keyword evidence="1" id="KW-0732">Signal</keyword>
<dbReference type="SUPFAM" id="SSF101874">
    <property type="entry name" value="YceI-like"/>
    <property type="match status" value="1"/>
</dbReference>
<reference evidence="3 4" key="1">
    <citation type="submission" date="2018-05" db="EMBL/GenBank/DDBJ databases">
        <authorList>
            <person name="Lanie J.A."/>
            <person name="Ng W.-L."/>
            <person name="Kazmierczak K.M."/>
            <person name="Andrzejewski T.M."/>
            <person name="Davidsen T.M."/>
            <person name="Wayne K.J."/>
            <person name="Tettelin H."/>
            <person name="Glass J.I."/>
            <person name="Rusch D."/>
            <person name="Podicherti R."/>
            <person name="Tsui H.-C.T."/>
            <person name="Winkler M.E."/>
        </authorList>
    </citation>
    <scope>NUCLEOTIDE SEQUENCE [LARGE SCALE GENOMIC DNA]</scope>
    <source>
        <strain evidence="3 4">BUT-10</strain>
    </source>
</reference>
<protein>
    <recommendedName>
        <fullName evidence="2">Lipid/polyisoprenoid-binding YceI-like domain-containing protein</fullName>
    </recommendedName>
</protein>
<keyword evidence="4" id="KW-1185">Reference proteome</keyword>
<feature type="chain" id="PRO_5016254099" description="Lipid/polyisoprenoid-binding YceI-like domain-containing protein" evidence="1">
    <location>
        <begin position="23"/>
        <end position="192"/>
    </location>
</feature>
<evidence type="ECO:0000259" key="2">
    <source>
        <dbReference type="SMART" id="SM00867"/>
    </source>
</evidence>
<dbReference type="InterPro" id="IPR036761">
    <property type="entry name" value="TTHA0802/YceI-like_sf"/>
</dbReference>
<dbReference type="RefSeq" id="WP_111276685.1">
    <property type="nucleotide sequence ID" value="NZ_QFYS01000006.1"/>
</dbReference>
<sequence length="192" mass="20889">MPNLIRPLAILAALLLALPARSAPDPVQAPAGVYRLDPSASRLTARASLFGGLYHYPLRFTVLDGRLDHEPADLAGSPVWITVDPRSLDAPDKTGVRAALALFEPDRYPTIAFRSRAYRPGRDGRGVLSGDLTLHGVSRPLTLDVILTTAEPRRLAFTGKGKVRRSEHGMTSARLVTGDVIDLTFDVEFVRK</sequence>
<feature type="domain" description="Lipid/polyisoprenoid-binding YceI-like" evidence="2">
    <location>
        <begin position="33"/>
        <end position="190"/>
    </location>
</feature>
<proteinExistence type="predicted"/>
<dbReference type="InterPro" id="IPR007372">
    <property type="entry name" value="Lipid/polyisoprenoid-bd_YceI"/>
</dbReference>
<dbReference type="Gene3D" id="2.40.128.110">
    <property type="entry name" value="Lipid/polyisoprenoid-binding, YceI-like"/>
    <property type="match status" value="1"/>
</dbReference>
<evidence type="ECO:0000256" key="1">
    <source>
        <dbReference type="SAM" id="SignalP"/>
    </source>
</evidence>
<dbReference type="Proteomes" id="UP000249524">
    <property type="component" value="Unassembled WGS sequence"/>
</dbReference>
<dbReference type="AlphaFoldDB" id="A0A328BGK4"/>
<dbReference type="EMBL" id="QFYS01000006">
    <property type="protein sequence ID" value="RAK64298.1"/>
    <property type="molecule type" value="Genomic_DNA"/>
</dbReference>
<name>A0A328BGK4_9CAUL</name>
<feature type="signal peptide" evidence="1">
    <location>
        <begin position="1"/>
        <end position="22"/>
    </location>
</feature>
<dbReference type="Pfam" id="PF04264">
    <property type="entry name" value="YceI"/>
    <property type="match status" value="1"/>
</dbReference>
<evidence type="ECO:0000313" key="4">
    <source>
        <dbReference type="Proteomes" id="UP000249524"/>
    </source>
</evidence>
<evidence type="ECO:0000313" key="3">
    <source>
        <dbReference type="EMBL" id="RAK64298.1"/>
    </source>
</evidence>
<dbReference type="SMART" id="SM00867">
    <property type="entry name" value="YceI"/>
    <property type="match status" value="1"/>
</dbReference>